<evidence type="ECO:0000259" key="2">
    <source>
        <dbReference type="Pfam" id="PF24494"/>
    </source>
</evidence>
<reference evidence="3 4" key="1">
    <citation type="submission" date="2024-09" db="EMBL/GenBank/DDBJ databases">
        <title>Rethinking Asexuality: The Enigmatic Case of Functional Sexual Genes in Lepraria (Stereocaulaceae).</title>
        <authorList>
            <person name="Doellman M."/>
            <person name="Sun Y."/>
            <person name="Barcenas-Pena A."/>
            <person name="Lumbsch H.T."/>
            <person name="Grewe F."/>
        </authorList>
    </citation>
    <scope>NUCLEOTIDE SEQUENCE [LARGE SCALE GENOMIC DNA]</scope>
    <source>
        <strain evidence="3 4">Mercado 3170</strain>
    </source>
</reference>
<feature type="compositionally biased region" description="Polar residues" evidence="1">
    <location>
        <begin position="77"/>
        <end position="102"/>
    </location>
</feature>
<evidence type="ECO:0000313" key="3">
    <source>
        <dbReference type="EMBL" id="KAL2040139.1"/>
    </source>
</evidence>
<dbReference type="InterPro" id="IPR056009">
    <property type="entry name" value="DUF7587"/>
</dbReference>
<evidence type="ECO:0000256" key="1">
    <source>
        <dbReference type="SAM" id="MobiDB-lite"/>
    </source>
</evidence>
<dbReference type="Pfam" id="PF24494">
    <property type="entry name" value="DUF7587"/>
    <property type="match status" value="1"/>
</dbReference>
<comment type="caution">
    <text evidence="3">The sequence shown here is derived from an EMBL/GenBank/DDBJ whole genome shotgun (WGS) entry which is preliminary data.</text>
</comment>
<name>A0ABR4A2H4_9LECA</name>
<feature type="domain" description="DUF7587" evidence="2">
    <location>
        <begin position="134"/>
        <end position="262"/>
    </location>
</feature>
<protein>
    <recommendedName>
        <fullName evidence="2">DUF7587 domain-containing protein</fullName>
    </recommendedName>
</protein>
<dbReference type="Proteomes" id="UP001590950">
    <property type="component" value="Unassembled WGS sequence"/>
</dbReference>
<gene>
    <name evidence="3" type="ORF">N7G274_007042</name>
</gene>
<feature type="region of interest" description="Disordered" evidence="1">
    <location>
        <begin position="71"/>
        <end position="106"/>
    </location>
</feature>
<evidence type="ECO:0000313" key="4">
    <source>
        <dbReference type="Proteomes" id="UP001590950"/>
    </source>
</evidence>
<sequence>MWYVIQRKSCSKTARELLHSTSAPFSSTSSGLVDQAFIEKITIDLRIQLMKGVPEPVVKSPKPVELQNISRKRKVVQSDSKMTDTETSFSSIKSQTDMTPSTPKRRRNELVLETPEHSIAPVSEIGLLTPLITRTSGQQSQLPERKKLPRIAFPFVDSLTIPPPPSLDDPYYRDEALRHVVPVASGPTPLISVTRNLVRTLHRALKMGPTSFITIIDLHKADREGRVQSATISRLQVDHLYRPSGEIWGGIDAAAIISVVGLPELLPAMPAMPSDADPFRIETMRANQFLMPVRQSFRDDPLPVSFHADKAVGELLHALSIPAEGDLCEAAVHSFLADWTFEGRSSNWRANTSFRSGVEQAYREKQSEKETPLIFKELAERATKIVDERVTEEDYDLDRAANVGQATEDFPGYTCGESVRLDPDELVVSAVAIKEEHDSLDNNTHRIAWSNFTFDSGRDAAEEAETEQYTRIDHISDQPPSLNDDEAFITDSVSKLQDFVNA</sequence>
<accession>A0ABR4A2H4</accession>
<dbReference type="EMBL" id="JBEFKJ010000022">
    <property type="protein sequence ID" value="KAL2040139.1"/>
    <property type="molecule type" value="Genomic_DNA"/>
</dbReference>
<proteinExistence type="predicted"/>
<keyword evidence="4" id="KW-1185">Reference proteome</keyword>
<organism evidence="3 4">
    <name type="scientific">Stereocaulon virgatum</name>
    <dbReference type="NCBI Taxonomy" id="373712"/>
    <lineage>
        <taxon>Eukaryota</taxon>
        <taxon>Fungi</taxon>
        <taxon>Dikarya</taxon>
        <taxon>Ascomycota</taxon>
        <taxon>Pezizomycotina</taxon>
        <taxon>Lecanoromycetes</taxon>
        <taxon>OSLEUM clade</taxon>
        <taxon>Lecanoromycetidae</taxon>
        <taxon>Lecanorales</taxon>
        <taxon>Lecanorineae</taxon>
        <taxon>Stereocaulaceae</taxon>
        <taxon>Stereocaulon</taxon>
    </lineage>
</organism>